<dbReference type="Gene3D" id="3.40.50.790">
    <property type="match status" value="1"/>
</dbReference>
<dbReference type="PANTHER" id="PTHR36427:SF3">
    <property type="entry name" value="LARGE RIBOSOMAL SUBUNIT PROTEIN UL1M"/>
    <property type="match status" value="1"/>
</dbReference>
<evidence type="ECO:0000313" key="5">
    <source>
        <dbReference type="EMBL" id="EGW31908.1"/>
    </source>
</evidence>
<proteinExistence type="inferred from homology"/>
<comment type="similarity">
    <text evidence="1 4">Belongs to the universal ribosomal protein uL1 family.</text>
</comment>
<sequence length="206" mass="22860">MFKSLGLPSSSRLLPVRSFSTSLTANAPAAVKASRKQQRLKQRKYKTAPQTHPLYLPVSQALRYLRAFAVGQPNHKQKITLQMAVSQDKGAHPLNGNIQFPNPVIDFEPIVFTTKNDKIEELTKQGIKLVGGVDLIEKIKAKELPLDSLTHAFATPEIVDRLKPLARTLGPKGLMPNVKKGTVTDDIGKMFQLSGQYPFKQKDVHL</sequence>
<dbReference type="KEGG" id="spaa:SPAPADRAFT_61015"/>
<dbReference type="Proteomes" id="UP000000709">
    <property type="component" value="Unassembled WGS sequence"/>
</dbReference>
<keyword evidence="2 4" id="KW-0689">Ribosomal protein</keyword>
<evidence type="ECO:0000313" key="6">
    <source>
        <dbReference type="Proteomes" id="UP000000709"/>
    </source>
</evidence>
<dbReference type="GO" id="GO:0003735">
    <property type="term" value="F:structural constituent of ribosome"/>
    <property type="evidence" value="ECO:0007669"/>
    <property type="project" value="EnsemblFungi"/>
</dbReference>
<feature type="non-terminal residue" evidence="5">
    <location>
        <position position="206"/>
    </location>
</feature>
<dbReference type="EMBL" id="GL996502">
    <property type="protein sequence ID" value="EGW31908.1"/>
    <property type="molecule type" value="Genomic_DNA"/>
</dbReference>
<dbReference type="AlphaFoldDB" id="G3AN66"/>
<dbReference type="InterPro" id="IPR023673">
    <property type="entry name" value="Ribosomal_uL1_CS"/>
</dbReference>
<organism evidence="6">
    <name type="scientific">Spathaspora passalidarum (strain NRRL Y-27907 / 11-Y1)</name>
    <dbReference type="NCBI Taxonomy" id="619300"/>
    <lineage>
        <taxon>Eukaryota</taxon>
        <taxon>Fungi</taxon>
        <taxon>Dikarya</taxon>
        <taxon>Ascomycota</taxon>
        <taxon>Saccharomycotina</taxon>
        <taxon>Pichiomycetes</taxon>
        <taxon>Debaryomycetaceae</taxon>
        <taxon>Spathaspora</taxon>
    </lineage>
</organism>
<protein>
    <recommendedName>
        <fullName evidence="4">Ribosomal protein</fullName>
    </recommendedName>
</protein>
<dbReference type="InterPro" id="IPR016095">
    <property type="entry name" value="Ribosomal_uL1_3-a/b-sand"/>
</dbReference>
<dbReference type="PIRSF" id="PIRSF002155">
    <property type="entry name" value="Ribosomal_L1"/>
    <property type="match status" value="1"/>
</dbReference>
<reference evidence="5 6" key="1">
    <citation type="journal article" date="2011" name="Proc. Natl. Acad. Sci. U.S.A.">
        <title>Comparative genomics of xylose-fermenting fungi for enhanced biofuel production.</title>
        <authorList>
            <person name="Wohlbach D.J."/>
            <person name="Kuo A."/>
            <person name="Sato T.K."/>
            <person name="Potts K.M."/>
            <person name="Salamov A.A."/>
            <person name="LaButti K.M."/>
            <person name="Sun H."/>
            <person name="Clum A."/>
            <person name="Pangilinan J.L."/>
            <person name="Lindquist E.A."/>
            <person name="Lucas S."/>
            <person name="Lapidus A."/>
            <person name="Jin M."/>
            <person name="Gunawan C."/>
            <person name="Balan V."/>
            <person name="Dale B.E."/>
            <person name="Jeffries T.W."/>
            <person name="Zinkel R."/>
            <person name="Barry K.W."/>
            <person name="Grigoriev I.V."/>
            <person name="Gasch A.P."/>
        </authorList>
    </citation>
    <scope>NUCLEOTIDE SEQUENCE [LARGE SCALE GENOMIC DNA]</scope>
    <source>
        <strain evidence="6">NRRL Y-27907 / 11-Y1</strain>
    </source>
</reference>
<accession>G3AN66</accession>
<name>G3AN66_SPAPN</name>
<dbReference type="InterPro" id="IPR028364">
    <property type="entry name" value="Ribosomal_uL1/biogenesis"/>
</dbReference>
<dbReference type="InterPro" id="IPR002143">
    <property type="entry name" value="Ribosomal_uL1"/>
</dbReference>
<dbReference type="OMA" id="CFSHTAK"/>
<evidence type="ECO:0000256" key="2">
    <source>
        <dbReference type="ARBA" id="ARBA00022980"/>
    </source>
</evidence>
<dbReference type="InParanoid" id="G3AN66"/>
<evidence type="ECO:0000256" key="3">
    <source>
        <dbReference type="ARBA" id="ARBA00023274"/>
    </source>
</evidence>
<evidence type="ECO:0000256" key="1">
    <source>
        <dbReference type="ARBA" id="ARBA00010531"/>
    </source>
</evidence>
<dbReference type="HOGENOM" id="CLU_062853_1_1_1"/>
<dbReference type="GeneID" id="18873681"/>
<dbReference type="GO" id="GO:0005762">
    <property type="term" value="C:mitochondrial large ribosomal subunit"/>
    <property type="evidence" value="ECO:0007669"/>
    <property type="project" value="EnsemblFungi"/>
</dbReference>
<evidence type="ECO:0000256" key="4">
    <source>
        <dbReference type="RuleBase" id="RU000659"/>
    </source>
</evidence>
<dbReference type="RefSeq" id="XP_007375184.1">
    <property type="nucleotide sequence ID" value="XM_007375122.1"/>
</dbReference>
<dbReference type="GO" id="GO:0003723">
    <property type="term" value="F:RNA binding"/>
    <property type="evidence" value="ECO:0007669"/>
    <property type="project" value="InterPro"/>
</dbReference>
<dbReference type="Gene3D" id="3.30.190.20">
    <property type="match status" value="1"/>
</dbReference>
<dbReference type="FunCoup" id="G3AN66">
    <property type="interactions" value="294"/>
</dbReference>
<dbReference type="eggNOG" id="KOG1569">
    <property type="taxonomic scope" value="Eukaryota"/>
</dbReference>
<dbReference type="Pfam" id="PF00687">
    <property type="entry name" value="Ribosomal_L1"/>
    <property type="match status" value="1"/>
</dbReference>
<dbReference type="CDD" id="cd00403">
    <property type="entry name" value="Ribosomal_L1"/>
    <property type="match status" value="1"/>
</dbReference>
<dbReference type="SUPFAM" id="SSF56808">
    <property type="entry name" value="Ribosomal protein L1"/>
    <property type="match status" value="1"/>
</dbReference>
<dbReference type="PANTHER" id="PTHR36427">
    <property type="entry name" value="54S RIBOSOMAL PROTEIN L1, MITOCHONDRIAL"/>
    <property type="match status" value="1"/>
</dbReference>
<keyword evidence="6" id="KW-1185">Reference proteome</keyword>
<dbReference type="GO" id="GO:0006412">
    <property type="term" value="P:translation"/>
    <property type="evidence" value="ECO:0007669"/>
    <property type="project" value="InterPro"/>
</dbReference>
<gene>
    <name evidence="5" type="ORF">SPAPADRAFT_61015</name>
</gene>
<dbReference type="PROSITE" id="PS01199">
    <property type="entry name" value="RIBOSOMAL_L1"/>
    <property type="match status" value="1"/>
</dbReference>
<dbReference type="STRING" id="619300.G3AN66"/>
<dbReference type="InterPro" id="IPR023674">
    <property type="entry name" value="Ribosomal_uL1-like"/>
</dbReference>
<keyword evidence="3 4" id="KW-0687">Ribonucleoprotein</keyword>